<keyword evidence="1" id="KW-0812">Transmembrane</keyword>
<dbReference type="AlphaFoldDB" id="A0A7W7DL40"/>
<organism evidence="2 3">
    <name type="scientific">Streptomyces luteogriseus</name>
    <dbReference type="NCBI Taxonomy" id="68233"/>
    <lineage>
        <taxon>Bacteria</taxon>
        <taxon>Bacillati</taxon>
        <taxon>Actinomycetota</taxon>
        <taxon>Actinomycetes</taxon>
        <taxon>Kitasatosporales</taxon>
        <taxon>Streptomycetaceae</taxon>
        <taxon>Streptomyces</taxon>
    </lineage>
</organism>
<sequence>MPSHALAAAATAPVYLTAVVTAGLGLLALAVNLVLRKLKQRRQDLAGPLQALIALFALLRVLDTRPTTAKDLELIQEHVAVLEGAVLRRKRLGKILDEVVRLAGEYRAIELPEVGHRLPAGLSASALYERSRRQGTVARELQAAVVAATERIERMHRR</sequence>
<protein>
    <submittedName>
        <fullName evidence="2">Uncharacterized protein</fullName>
    </submittedName>
</protein>
<gene>
    <name evidence="2" type="ORF">BJ965_002335</name>
</gene>
<dbReference type="EMBL" id="JACHMS010000001">
    <property type="protein sequence ID" value="MBB4712453.1"/>
    <property type="molecule type" value="Genomic_DNA"/>
</dbReference>
<feature type="transmembrane region" description="Helical" evidence="1">
    <location>
        <begin position="12"/>
        <end position="33"/>
    </location>
</feature>
<evidence type="ECO:0000256" key="1">
    <source>
        <dbReference type="SAM" id="Phobius"/>
    </source>
</evidence>
<keyword evidence="1" id="KW-1133">Transmembrane helix</keyword>
<name>A0A7W7DL40_9ACTN</name>
<proteinExistence type="predicted"/>
<reference evidence="2 3" key="1">
    <citation type="submission" date="2020-08" db="EMBL/GenBank/DDBJ databases">
        <title>Sequencing the genomes of 1000 actinobacteria strains.</title>
        <authorList>
            <person name="Klenk H.-P."/>
        </authorList>
    </citation>
    <scope>NUCLEOTIDE SEQUENCE [LARGE SCALE GENOMIC DNA]</scope>
    <source>
        <strain evidence="2 3">DSM 40483</strain>
    </source>
</reference>
<keyword evidence="1" id="KW-0472">Membrane</keyword>
<dbReference type="RefSeq" id="WP_184908566.1">
    <property type="nucleotide sequence ID" value="NZ_JACHMS010000001.1"/>
</dbReference>
<accession>A0A7W7DL40</accession>
<evidence type="ECO:0000313" key="3">
    <source>
        <dbReference type="Proteomes" id="UP000565089"/>
    </source>
</evidence>
<dbReference type="Proteomes" id="UP000565089">
    <property type="component" value="Unassembled WGS sequence"/>
</dbReference>
<comment type="caution">
    <text evidence="2">The sequence shown here is derived from an EMBL/GenBank/DDBJ whole genome shotgun (WGS) entry which is preliminary data.</text>
</comment>
<dbReference type="GeneID" id="95794325"/>
<keyword evidence="3" id="KW-1185">Reference proteome</keyword>
<evidence type="ECO:0000313" key="2">
    <source>
        <dbReference type="EMBL" id="MBB4712453.1"/>
    </source>
</evidence>